<comment type="caution">
    <text evidence="2">The sequence shown here is derived from an EMBL/GenBank/DDBJ whole genome shotgun (WGS) entry which is preliminary data.</text>
</comment>
<gene>
    <name evidence="2" type="ORF">ACFQMA_13145</name>
</gene>
<protein>
    <recommendedName>
        <fullName evidence="4">Zn-dependent protease (Includes SpoIVFB)</fullName>
    </recommendedName>
</protein>
<proteinExistence type="predicted"/>
<dbReference type="RefSeq" id="WP_274321854.1">
    <property type="nucleotide sequence ID" value="NZ_CP118158.1"/>
</dbReference>
<dbReference type="GeneID" id="78821069"/>
<evidence type="ECO:0000313" key="3">
    <source>
        <dbReference type="Proteomes" id="UP001596432"/>
    </source>
</evidence>
<reference evidence="2 3" key="1">
    <citation type="journal article" date="2019" name="Int. J. Syst. Evol. Microbiol.">
        <title>The Global Catalogue of Microorganisms (GCM) 10K type strain sequencing project: providing services to taxonomists for standard genome sequencing and annotation.</title>
        <authorList>
            <consortium name="The Broad Institute Genomics Platform"/>
            <consortium name="The Broad Institute Genome Sequencing Center for Infectious Disease"/>
            <person name="Wu L."/>
            <person name="Ma J."/>
        </authorList>
    </citation>
    <scope>NUCLEOTIDE SEQUENCE [LARGE SCALE GENOMIC DNA]</scope>
    <source>
        <strain evidence="2 3">XZYJT29</strain>
    </source>
</reference>
<feature type="transmembrane region" description="Helical" evidence="1">
    <location>
        <begin position="7"/>
        <end position="27"/>
    </location>
</feature>
<dbReference type="EMBL" id="JBHTAS010000001">
    <property type="protein sequence ID" value="MFC7140763.1"/>
    <property type="molecule type" value="Genomic_DNA"/>
</dbReference>
<keyword evidence="3" id="KW-1185">Reference proteome</keyword>
<accession>A0ABD5Y056</accession>
<name>A0ABD5Y056_9EURY</name>
<evidence type="ECO:0000313" key="2">
    <source>
        <dbReference type="EMBL" id="MFC7140763.1"/>
    </source>
</evidence>
<keyword evidence="1" id="KW-1133">Transmembrane helix</keyword>
<keyword evidence="1" id="KW-0812">Transmembrane</keyword>
<evidence type="ECO:0008006" key="4">
    <source>
        <dbReference type="Google" id="ProtNLM"/>
    </source>
</evidence>
<feature type="transmembrane region" description="Helical" evidence="1">
    <location>
        <begin position="157"/>
        <end position="178"/>
    </location>
</feature>
<sequence>MKGSHRNFYFNLLVSALAALWTIQLLWESFRTTALDPLLPAAFLVSVIVISGLDGYEDYTGKTMYIPERFEGPVIAIGDERHFPENREFETDTGGTSCQMAIANLLFFVPLVVHEFSHAFVAAAVGALPKAFVAGNLGRASGYVIPGETDSRWKSELITASPILFNAPIGFALVYTGLVTRPLSAGADSILLLYGFVFVLTGLPDQLTYGILDRVTGSVGTDPQ</sequence>
<dbReference type="AlphaFoldDB" id="A0ABD5Y056"/>
<feature type="transmembrane region" description="Helical" evidence="1">
    <location>
        <begin position="184"/>
        <end position="203"/>
    </location>
</feature>
<feature type="transmembrane region" description="Helical" evidence="1">
    <location>
        <begin position="39"/>
        <end position="56"/>
    </location>
</feature>
<evidence type="ECO:0000256" key="1">
    <source>
        <dbReference type="SAM" id="Phobius"/>
    </source>
</evidence>
<dbReference type="Proteomes" id="UP001596432">
    <property type="component" value="Unassembled WGS sequence"/>
</dbReference>
<organism evidence="2 3">
    <name type="scientific">Halosimplex aquaticum</name>
    <dbReference type="NCBI Taxonomy" id="3026162"/>
    <lineage>
        <taxon>Archaea</taxon>
        <taxon>Methanobacteriati</taxon>
        <taxon>Methanobacteriota</taxon>
        <taxon>Stenosarchaea group</taxon>
        <taxon>Halobacteria</taxon>
        <taxon>Halobacteriales</taxon>
        <taxon>Haloarculaceae</taxon>
        <taxon>Halosimplex</taxon>
    </lineage>
</organism>
<keyword evidence="1" id="KW-0472">Membrane</keyword>